<dbReference type="OrthoDB" id="3801226at2759"/>
<dbReference type="RefSeq" id="XP_033445163.1">
    <property type="nucleotide sequence ID" value="XM_033588769.1"/>
</dbReference>
<dbReference type="Proteomes" id="UP000800082">
    <property type="component" value="Unassembled WGS sequence"/>
</dbReference>
<organism evidence="1 2">
    <name type="scientific">Didymella exigua CBS 183.55</name>
    <dbReference type="NCBI Taxonomy" id="1150837"/>
    <lineage>
        <taxon>Eukaryota</taxon>
        <taxon>Fungi</taxon>
        <taxon>Dikarya</taxon>
        <taxon>Ascomycota</taxon>
        <taxon>Pezizomycotina</taxon>
        <taxon>Dothideomycetes</taxon>
        <taxon>Pleosporomycetidae</taxon>
        <taxon>Pleosporales</taxon>
        <taxon>Pleosporineae</taxon>
        <taxon>Didymellaceae</taxon>
        <taxon>Didymella</taxon>
    </lineage>
</organism>
<name>A0A6A5R9L9_9PLEO</name>
<keyword evidence="2" id="KW-1185">Reference proteome</keyword>
<reference evidence="1" key="1">
    <citation type="journal article" date="2020" name="Stud. Mycol.">
        <title>101 Dothideomycetes genomes: a test case for predicting lifestyles and emergence of pathogens.</title>
        <authorList>
            <person name="Haridas S."/>
            <person name="Albert R."/>
            <person name="Binder M."/>
            <person name="Bloem J."/>
            <person name="Labutti K."/>
            <person name="Salamov A."/>
            <person name="Andreopoulos B."/>
            <person name="Baker S."/>
            <person name="Barry K."/>
            <person name="Bills G."/>
            <person name="Bluhm B."/>
            <person name="Cannon C."/>
            <person name="Castanera R."/>
            <person name="Culley D."/>
            <person name="Daum C."/>
            <person name="Ezra D."/>
            <person name="Gonzalez J."/>
            <person name="Henrissat B."/>
            <person name="Kuo A."/>
            <person name="Liang C."/>
            <person name="Lipzen A."/>
            <person name="Lutzoni F."/>
            <person name="Magnuson J."/>
            <person name="Mondo S."/>
            <person name="Nolan M."/>
            <person name="Ohm R."/>
            <person name="Pangilinan J."/>
            <person name="Park H.-J."/>
            <person name="Ramirez L."/>
            <person name="Alfaro M."/>
            <person name="Sun H."/>
            <person name="Tritt A."/>
            <person name="Yoshinaga Y."/>
            <person name="Zwiers L.-H."/>
            <person name="Turgeon B."/>
            <person name="Goodwin S."/>
            <person name="Spatafora J."/>
            <person name="Crous P."/>
            <person name="Grigoriev I."/>
        </authorList>
    </citation>
    <scope>NUCLEOTIDE SEQUENCE</scope>
    <source>
        <strain evidence="1">CBS 183.55</strain>
    </source>
</reference>
<proteinExistence type="predicted"/>
<sequence>MVAQSECLEFSQLMYEKLPKELRDLVYSYICLEDRQIPIGPYYHFRKYESSVERRMAYSDTQYCPRSGDLQTELADGKTRIDHDIYPEEDLILPKYHIFSSSYMGQDVALEMLKKYYQSNSFSVCSVEGGLDDLCTAISFGPEPSRSGFIPLDYIRDLQLRLKFEHYTKGISELEAYQGFQIEKIAKNESFLRGTVDSLRAFRIRILESPHELDLEVVLMTDLAKARGFGGAREHAEAYLTNFLQSIRNMVYELLHDCEHITVRVTHQDDGLMAFPKNYTGLFNLTNEQWQHETSRQLPGYDWAGDFWVFPVERQTLPECDQARLGGYYIDSLNEFLRSRWGVDDILHETVSAKPIVEGPYWPVGRPVDLSFAEQLHAKPTR</sequence>
<evidence type="ECO:0000313" key="1">
    <source>
        <dbReference type="EMBL" id="KAF1924911.1"/>
    </source>
</evidence>
<evidence type="ECO:0000313" key="2">
    <source>
        <dbReference type="Proteomes" id="UP000800082"/>
    </source>
</evidence>
<protein>
    <submittedName>
        <fullName evidence="1">Uncharacterized protein</fullName>
    </submittedName>
</protein>
<dbReference type="AlphaFoldDB" id="A0A6A5R9L9"/>
<dbReference type="GeneID" id="54346416"/>
<gene>
    <name evidence="1" type="ORF">M421DRAFT_269021</name>
</gene>
<dbReference type="EMBL" id="ML978989">
    <property type="protein sequence ID" value="KAF1924911.1"/>
    <property type="molecule type" value="Genomic_DNA"/>
</dbReference>
<accession>A0A6A5R9L9</accession>